<dbReference type="PANTHER" id="PTHR33427">
    <property type="entry name" value="HNH ENDONUCLEASE"/>
    <property type="match status" value="1"/>
</dbReference>
<proteinExistence type="predicted"/>
<dbReference type="ExpressionAtlas" id="A0A1D6I263">
    <property type="expression patterns" value="baseline and differential"/>
</dbReference>
<name>A0A1D6I263_MAIZE</name>
<dbReference type="OrthoDB" id="608866at2759"/>
<protein>
    <submittedName>
        <fullName evidence="1">Uncharacterized protein</fullName>
    </submittedName>
</protein>
<evidence type="ECO:0000313" key="1">
    <source>
        <dbReference type="EMBL" id="ONM54286.1"/>
    </source>
</evidence>
<sequence>MVYLHADFASPLAWDIDHWFPCARGGKTVPSNQRIMQWQVCRKKQNKLEFLMPWWDLQLGVSVNQFLSIFASKNSDFRNRALAFLFTHGASEELSSLQVVEAHAFPQHFSEMKTKVGLAPAAIVSSRGSDNSVLTIYFRCNARAPI</sequence>
<dbReference type="EMBL" id="CM007650">
    <property type="protein sequence ID" value="ONM54286.1"/>
    <property type="molecule type" value="Genomic_DNA"/>
</dbReference>
<reference evidence="1" key="1">
    <citation type="submission" date="2015-12" db="EMBL/GenBank/DDBJ databases">
        <title>Update maize B73 reference genome by single molecule sequencing technologies.</title>
        <authorList>
            <consortium name="Maize Genome Sequencing Project"/>
            <person name="Ware D."/>
        </authorList>
    </citation>
    <scope>NUCLEOTIDE SEQUENCE [LARGE SCALE GENOMIC DNA]</scope>
    <source>
        <tissue evidence="1">Seedling</tissue>
    </source>
</reference>
<dbReference type="AlphaFoldDB" id="A0A1D6I263"/>
<dbReference type="STRING" id="4577.A0A1D6I263"/>
<dbReference type="InParanoid" id="A0A1D6I263"/>
<accession>A0A1D6I263</accession>
<gene>
    <name evidence="1" type="ORF">ZEAMMB73_Zm00001d020107</name>
</gene>
<organism evidence="1">
    <name type="scientific">Zea mays</name>
    <name type="common">Maize</name>
    <dbReference type="NCBI Taxonomy" id="4577"/>
    <lineage>
        <taxon>Eukaryota</taxon>
        <taxon>Viridiplantae</taxon>
        <taxon>Streptophyta</taxon>
        <taxon>Embryophyta</taxon>
        <taxon>Tracheophyta</taxon>
        <taxon>Spermatophyta</taxon>
        <taxon>Magnoliopsida</taxon>
        <taxon>Liliopsida</taxon>
        <taxon>Poales</taxon>
        <taxon>Poaceae</taxon>
        <taxon>PACMAD clade</taxon>
        <taxon>Panicoideae</taxon>
        <taxon>Andropogonodae</taxon>
        <taxon>Andropogoneae</taxon>
        <taxon>Tripsacinae</taxon>
        <taxon>Zea</taxon>
    </lineage>
</organism>
<dbReference type="PANTHER" id="PTHR33427:SF2">
    <property type="entry name" value="TRICHOHYALIN"/>
    <property type="match status" value="1"/>
</dbReference>